<dbReference type="PROSITE" id="PS50222">
    <property type="entry name" value="EF_HAND_2"/>
    <property type="match status" value="1"/>
</dbReference>
<dbReference type="Proteomes" id="UP000616769">
    <property type="component" value="Unassembled WGS sequence"/>
</dbReference>
<dbReference type="PROSITE" id="PS00125">
    <property type="entry name" value="SER_THR_PHOSPHATASE"/>
    <property type="match status" value="1"/>
</dbReference>
<dbReference type="CDD" id="cd00144">
    <property type="entry name" value="MPP_PPP_family"/>
    <property type="match status" value="1"/>
</dbReference>
<accession>A0A132A0K5</accession>
<dbReference type="GO" id="GO:0004722">
    <property type="term" value="F:protein serine/threonine phosphatase activity"/>
    <property type="evidence" value="ECO:0007669"/>
    <property type="project" value="UniProtKB-EC"/>
</dbReference>
<comment type="caution">
    <text evidence="3">The sequence shown here is derived from an EMBL/GenBank/DDBJ whole genome shotgun (WGS) entry which is preliminary data.</text>
</comment>
<dbReference type="EMBL" id="JXLN01009547">
    <property type="protein sequence ID" value="KPM04596.1"/>
    <property type="molecule type" value="Genomic_DNA"/>
</dbReference>
<dbReference type="Gene3D" id="3.60.21.10">
    <property type="match status" value="1"/>
</dbReference>
<dbReference type="OrthoDB" id="6498728at2759"/>
<dbReference type="InterPro" id="IPR002048">
    <property type="entry name" value="EF_hand_dom"/>
</dbReference>
<dbReference type="SUPFAM" id="SSF56300">
    <property type="entry name" value="Metallo-dependent phosphatases"/>
    <property type="match status" value="1"/>
</dbReference>
<evidence type="ECO:0000313" key="4">
    <source>
        <dbReference type="Proteomes" id="UP000616769"/>
    </source>
</evidence>
<dbReference type="GO" id="GO:0005509">
    <property type="term" value="F:calcium ion binding"/>
    <property type="evidence" value="ECO:0007669"/>
    <property type="project" value="InterPro"/>
</dbReference>
<organism evidence="3 4">
    <name type="scientific">Sarcoptes scabiei</name>
    <name type="common">Itch mite</name>
    <name type="synonym">Acarus scabiei</name>
    <dbReference type="NCBI Taxonomy" id="52283"/>
    <lineage>
        <taxon>Eukaryota</taxon>
        <taxon>Metazoa</taxon>
        <taxon>Ecdysozoa</taxon>
        <taxon>Arthropoda</taxon>
        <taxon>Chelicerata</taxon>
        <taxon>Arachnida</taxon>
        <taxon>Acari</taxon>
        <taxon>Acariformes</taxon>
        <taxon>Sarcoptiformes</taxon>
        <taxon>Astigmata</taxon>
        <taxon>Psoroptidia</taxon>
        <taxon>Sarcoptoidea</taxon>
        <taxon>Sarcoptidae</taxon>
        <taxon>Sarcoptinae</taxon>
        <taxon>Sarcoptes</taxon>
    </lineage>
</organism>
<dbReference type="SMART" id="SM00156">
    <property type="entry name" value="PP2Ac"/>
    <property type="match status" value="1"/>
</dbReference>
<comment type="similarity">
    <text evidence="1 2">Belongs to the PPP phosphatase family.</text>
</comment>
<dbReference type="InterPro" id="IPR006186">
    <property type="entry name" value="Ser/Thr-sp_prot-phosphatase"/>
</dbReference>
<dbReference type="EC" id="3.1.3.16" evidence="2"/>
<dbReference type="GO" id="GO:0005737">
    <property type="term" value="C:cytoplasm"/>
    <property type="evidence" value="ECO:0007669"/>
    <property type="project" value="TreeGrafter"/>
</dbReference>
<dbReference type="Gene3D" id="1.10.238.10">
    <property type="entry name" value="EF-hand"/>
    <property type="match status" value="1"/>
</dbReference>
<dbReference type="InterPro" id="IPR004843">
    <property type="entry name" value="Calcineurin-like_PHP"/>
</dbReference>
<proteinExistence type="inferred from homology"/>
<protein>
    <recommendedName>
        <fullName evidence="2">Serine/threonine-protein phosphatase</fullName>
        <ecNumber evidence="2">3.1.3.16</ecNumber>
    </recommendedName>
</protein>
<sequence>MPIPTHRSWYEGGLAGLLIILSEGNIDKFVDLRNKPPFNEFTIIEVAAIQKPQTLEMINRITWLIKIDTTRSESNKFQCCQKNDSMVWVKEKDLEDGKLDYVWGPELIEIYRLHFAPRREENTWKQGQTNSNFSLDTFPQMIKSNCNFIEHDLQTAFQFMPKSPPKTDEEAMLLSCNLSEKDIERLYGDYLNHCFPAISMTFHSFKIYLAKYKFIEENNLMNLFNAFNYNSTGSITFPELLMGLACLDSHSAHNEVRTKFVMRFYDVEKRNYLTSREIYSMLKSIHPKETEEEIQTKLIETIKVFEPTNLNDPERITYRAFVEAVGGHKFRGTSKLCRSKRPVFRTISSIMFSRKKNRRGLKDLMLMEIVEGSYSGFCSNCKEKQPIIEETILKINKDGYVYGQQRIKNQPEDSKFSNKQSSLNATKEEVINVSLNLMKLIREFAPKKDDSKKPNGILATCNKDRKQFYEMLCIIEKYLSSKFESEQRCVTVHSPAFLIGDIHGNLDDLLTLEQNLWKRYPSIDGNLIFLGDYVDRGRWSIECIAYLFALKAIMSEKITMLRGNHEVRPLQAHYSYRMECLNKYGEDFGIKIWDLTNRLFDRLPFCAVIDEAIYCAHGGIPRCTKEIAEIQRLERLISEPDHGHPIAWEILWSDPVHQQQFLELACLINSPDDFVDGFLPNRKRGTAFVFNEEAATKFLKHNGLTHIIRAHEVPSSGFFFHFDKKCATIFSSSHYCGNNNECAIVLVEGDTIRIVRIDTTNNKSATD</sequence>
<name>A0A132A0K5_SARSC</name>
<dbReference type="SUPFAM" id="SSF47473">
    <property type="entry name" value="EF-hand"/>
    <property type="match status" value="1"/>
</dbReference>
<dbReference type="AlphaFoldDB" id="A0A132A0K5"/>
<dbReference type="PRINTS" id="PR00114">
    <property type="entry name" value="STPHPHTASE"/>
</dbReference>
<comment type="catalytic activity">
    <reaction evidence="2">
        <text>O-phospho-L-threonyl-[protein] + H2O = L-threonyl-[protein] + phosphate</text>
        <dbReference type="Rhea" id="RHEA:47004"/>
        <dbReference type="Rhea" id="RHEA-COMP:11060"/>
        <dbReference type="Rhea" id="RHEA-COMP:11605"/>
        <dbReference type="ChEBI" id="CHEBI:15377"/>
        <dbReference type="ChEBI" id="CHEBI:30013"/>
        <dbReference type="ChEBI" id="CHEBI:43474"/>
        <dbReference type="ChEBI" id="CHEBI:61977"/>
        <dbReference type="EC" id="3.1.3.16"/>
    </reaction>
</comment>
<evidence type="ECO:0000313" key="3">
    <source>
        <dbReference type="EMBL" id="KPM04596.1"/>
    </source>
</evidence>
<evidence type="ECO:0000256" key="2">
    <source>
        <dbReference type="RuleBase" id="RU004273"/>
    </source>
</evidence>
<dbReference type="InterPro" id="IPR050341">
    <property type="entry name" value="PP1_catalytic_subunit"/>
</dbReference>
<dbReference type="InterPro" id="IPR011992">
    <property type="entry name" value="EF-hand-dom_pair"/>
</dbReference>
<dbReference type="InterPro" id="IPR029052">
    <property type="entry name" value="Metallo-depent_PP-like"/>
</dbReference>
<dbReference type="PANTHER" id="PTHR11668:SF496">
    <property type="entry name" value="SERINE_THREONINE-PROTEIN PHOSPHATASE"/>
    <property type="match status" value="1"/>
</dbReference>
<reference evidence="3 4" key="1">
    <citation type="journal article" date="2015" name="Parasit. Vectors">
        <title>Draft genome of the scabies mite.</title>
        <authorList>
            <person name="Rider S.D.Jr."/>
            <person name="Morgan M.S."/>
            <person name="Arlian L.G."/>
        </authorList>
    </citation>
    <scope>NUCLEOTIDE SEQUENCE [LARGE SCALE GENOMIC DNA]</scope>
    <source>
        <strain evidence="3">Arlian Lab</strain>
    </source>
</reference>
<dbReference type="GO" id="GO:0005634">
    <property type="term" value="C:nucleus"/>
    <property type="evidence" value="ECO:0007669"/>
    <property type="project" value="TreeGrafter"/>
</dbReference>
<dbReference type="Pfam" id="PF00149">
    <property type="entry name" value="Metallophos"/>
    <property type="match status" value="1"/>
</dbReference>
<dbReference type="PANTHER" id="PTHR11668">
    <property type="entry name" value="SERINE/THREONINE PROTEIN PHOSPHATASE"/>
    <property type="match status" value="1"/>
</dbReference>
<dbReference type="VEuPathDB" id="VectorBase:SSCA006693"/>
<keyword evidence="2" id="KW-0378">Hydrolase</keyword>
<gene>
    <name evidence="3" type="ORF">QR98_0030460</name>
</gene>
<evidence type="ECO:0000256" key="1">
    <source>
        <dbReference type="ARBA" id="ARBA00008294"/>
    </source>
</evidence>